<keyword evidence="1" id="KW-0812">Transmembrane</keyword>
<dbReference type="EMBL" id="FNWO01000004">
    <property type="protein sequence ID" value="SEH32480.1"/>
    <property type="molecule type" value="Genomic_DNA"/>
</dbReference>
<evidence type="ECO:0000256" key="1">
    <source>
        <dbReference type="SAM" id="Phobius"/>
    </source>
</evidence>
<reference evidence="4" key="1">
    <citation type="submission" date="2016-10" db="EMBL/GenBank/DDBJ databases">
        <authorList>
            <person name="Varghese N."/>
            <person name="Submissions S."/>
        </authorList>
    </citation>
    <scope>NUCLEOTIDE SEQUENCE [LARGE SCALE GENOMIC DNA]</scope>
    <source>
        <strain evidence="4">DSM 13234</strain>
    </source>
</reference>
<name>A0A1H6HEF9_MAGFU</name>
<dbReference type="OrthoDB" id="7358938at2"/>
<evidence type="ECO:0000313" key="3">
    <source>
        <dbReference type="EMBL" id="SEH32480.1"/>
    </source>
</evidence>
<feature type="transmembrane region" description="Helical" evidence="1">
    <location>
        <begin position="33"/>
        <end position="56"/>
    </location>
</feature>
<dbReference type="Pfam" id="PF00892">
    <property type="entry name" value="EamA"/>
    <property type="match status" value="1"/>
</dbReference>
<dbReference type="Proteomes" id="UP000182983">
    <property type="component" value="Unassembled WGS sequence"/>
</dbReference>
<keyword evidence="1" id="KW-1133">Transmembrane helix</keyword>
<feature type="transmembrane region" description="Helical" evidence="1">
    <location>
        <begin position="97"/>
        <end position="117"/>
    </location>
</feature>
<dbReference type="SUPFAM" id="SSF103481">
    <property type="entry name" value="Multidrug resistance efflux transporter EmrE"/>
    <property type="match status" value="1"/>
</dbReference>
<feature type="domain" description="EamA" evidence="2">
    <location>
        <begin position="6"/>
        <end position="140"/>
    </location>
</feature>
<feature type="transmembrane region" description="Helical" evidence="1">
    <location>
        <begin position="124"/>
        <end position="144"/>
    </location>
</feature>
<dbReference type="GO" id="GO:0016020">
    <property type="term" value="C:membrane"/>
    <property type="evidence" value="ECO:0007669"/>
    <property type="project" value="InterPro"/>
</dbReference>
<dbReference type="RefSeq" id="WP_074766622.1">
    <property type="nucleotide sequence ID" value="NZ_FNWO01000004.1"/>
</dbReference>
<keyword evidence="1" id="KW-0472">Membrane</keyword>
<organism evidence="3 4">
    <name type="scientific">Magnetospirillum fulvum</name>
    <name type="common">Rhodospirillum fulvum</name>
    <dbReference type="NCBI Taxonomy" id="1082"/>
    <lineage>
        <taxon>Bacteria</taxon>
        <taxon>Pseudomonadati</taxon>
        <taxon>Pseudomonadota</taxon>
        <taxon>Alphaproteobacteria</taxon>
        <taxon>Rhodospirillales</taxon>
        <taxon>Rhodospirillaceae</taxon>
        <taxon>Magnetospirillum</taxon>
    </lineage>
</organism>
<evidence type="ECO:0000313" key="4">
    <source>
        <dbReference type="Proteomes" id="UP000182983"/>
    </source>
</evidence>
<accession>A0A1H6HEF9</accession>
<dbReference type="AlphaFoldDB" id="A0A1H6HEF9"/>
<feature type="transmembrane region" description="Helical" evidence="1">
    <location>
        <begin position="68"/>
        <end position="85"/>
    </location>
</feature>
<evidence type="ECO:0000259" key="2">
    <source>
        <dbReference type="Pfam" id="PF00892"/>
    </source>
</evidence>
<dbReference type="InterPro" id="IPR037185">
    <property type="entry name" value="EmrE-like"/>
</dbReference>
<proteinExistence type="predicted"/>
<sequence length="146" mass="15172">MSLVLPILFALIAAIGNAVFAFAQKQASGPTNGLLFVGLSAFVAVVLSLIGAPLLGRFDLASMIKTDLRPIVIGGIGLFLTYLGFNLLYTRFGASAYVLYAALSILTTTLVVGGLILKEPMNIYHGAAIVLAVAAVVLFSLGQARS</sequence>
<gene>
    <name evidence="3" type="ORF">SAMN04244559_01252</name>
</gene>
<keyword evidence="4" id="KW-1185">Reference proteome</keyword>
<dbReference type="InterPro" id="IPR000620">
    <property type="entry name" value="EamA_dom"/>
</dbReference>
<protein>
    <submittedName>
        <fullName evidence="3">EamA-like transporter family protein</fullName>
    </submittedName>
</protein>